<evidence type="ECO:0000313" key="4">
    <source>
        <dbReference type="Proteomes" id="UP000234341"/>
    </source>
</evidence>
<sequence>MPHDTSIRADALPRLSRMQIARIVAHDIPDGSVVNLGIGMPTLVSDQLPADREIVLHSENGILGMGPVIRDGATDPDLINASKEPVGLLAGASISDHAVSFTMMRGGHIDITVLGGFQVSAGGDLANWSTGEPDAIPAVGGAMDLVVGAVKLFVMMEHVTRDGQPKIVADCSYPLTGTGVVDRIYTDLAVIDVQPGGGLMVTGMVEGVSFETVQALSAAPLTLANDHRVLRTGR</sequence>
<dbReference type="PANTHER" id="PTHR13707">
    <property type="entry name" value="KETOACID-COENZYME A TRANSFERASE"/>
    <property type="match status" value="1"/>
</dbReference>
<dbReference type="SUPFAM" id="SSF100950">
    <property type="entry name" value="NagB/RpiA/CoA transferase-like"/>
    <property type="match status" value="1"/>
</dbReference>
<dbReference type="AlphaFoldDB" id="A0A2N5CBE7"/>
<dbReference type="InterPro" id="IPR012791">
    <property type="entry name" value="3-oxoacid_CoA-transf_B"/>
</dbReference>
<evidence type="ECO:0000256" key="2">
    <source>
        <dbReference type="ARBA" id="ARBA00022679"/>
    </source>
</evidence>
<dbReference type="InterPro" id="IPR004165">
    <property type="entry name" value="CoA_trans_fam_I"/>
</dbReference>
<dbReference type="RefSeq" id="WP_101682647.1">
    <property type="nucleotide sequence ID" value="NZ_PJRP01000007.1"/>
</dbReference>
<dbReference type="EMBL" id="PJRP01000007">
    <property type="protein sequence ID" value="PLP99504.1"/>
    <property type="molecule type" value="Genomic_DNA"/>
</dbReference>
<dbReference type="Proteomes" id="UP000234341">
    <property type="component" value="Unassembled WGS sequence"/>
</dbReference>
<name>A0A2N5CBE7_9BURK</name>
<dbReference type="InterPro" id="IPR004164">
    <property type="entry name" value="CoA_transf_AS"/>
</dbReference>
<protein>
    <submittedName>
        <fullName evidence="3">3-oxoadipate CoA-transferase</fullName>
    </submittedName>
</protein>
<dbReference type="NCBIfam" id="TIGR02428">
    <property type="entry name" value="pcaJ_scoB_fam"/>
    <property type="match status" value="1"/>
</dbReference>
<dbReference type="PANTHER" id="PTHR13707:SF60">
    <property type="entry name" value="ACETATE COA-TRANSFERASE SUBUNIT ALPHA"/>
    <property type="match status" value="1"/>
</dbReference>
<evidence type="ECO:0000256" key="1">
    <source>
        <dbReference type="ARBA" id="ARBA00007047"/>
    </source>
</evidence>
<dbReference type="OrthoDB" id="8652280at2"/>
<comment type="caution">
    <text evidence="3">The sequence shown here is derived from an EMBL/GenBank/DDBJ whole genome shotgun (WGS) entry which is preliminary data.</text>
</comment>
<gene>
    <name evidence="3" type="ORF">CYJ10_16980</name>
</gene>
<accession>A0A2N5CBE7</accession>
<reference evidence="3 4" key="1">
    <citation type="submission" date="2017-12" db="EMBL/GenBank/DDBJ databases">
        <title>Genome sequence of the active heterotrophic nitrifier-denitrifier, Cupriavidus pauculus UM1.</title>
        <authorList>
            <person name="Putonti C."/>
            <person name="Castignetti D."/>
        </authorList>
    </citation>
    <scope>NUCLEOTIDE SEQUENCE [LARGE SCALE GENOMIC DNA]</scope>
    <source>
        <strain evidence="3 4">UM1</strain>
    </source>
</reference>
<dbReference type="Pfam" id="PF01144">
    <property type="entry name" value="CoA_trans"/>
    <property type="match status" value="1"/>
</dbReference>
<dbReference type="SMART" id="SM00882">
    <property type="entry name" value="CoA_trans"/>
    <property type="match status" value="1"/>
</dbReference>
<dbReference type="GO" id="GO:0008410">
    <property type="term" value="F:CoA-transferase activity"/>
    <property type="evidence" value="ECO:0007669"/>
    <property type="project" value="InterPro"/>
</dbReference>
<dbReference type="InterPro" id="IPR037171">
    <property type="entry name" value="NagB/RpiA_transferase-like"/>
</dbReference>
<dbReference type="Gene3D" id="3.40.1080.10">
    <property type="entry name" value="Glutaconate Coenzyme A-transferase"/>
    <property type="match status" value="1"/>
</dbReference>
<organism evidence="3 4">
    <name type="scientific">Cupriavidus pauculus</name>
    <dbReference type="NCBI Taxonomy" id="82633"/>
    <lineage>
        <taxon>Bacteria</taxon>
        <taxon>Pseudomonadati</taxon>
        <taxon>Pseudomonadota</taxon>
        <taxon>Betaproteobacteria</taxon>
        <taxon>Burkholderiales</taxon>
        <taxon>Burkholderiaceae</taxon>
        <taxon>Cupriavidus</taxon>
    </lineage>
</organism>
<keyword evidence="2 3" id="KW-0808">Transferase</keyword>
<evidence type="ECO:0000313" key="3">
    <source>
        <dbReference type="EMBL" id="PLP99504.1"/>
    </source>
</evidence>
<dbReference type="PROSITE" id="PS01274">
    <property type="entry name" value="COA_TRANSF_2"/>
    <property type="match status" value="1"/>
</dbReference>
<proteinExistence type="inferred from homology"/>
<comment type="similarity">
    <text evidence="1">Belongs to the 3-oxoacid CoA-transferase subunit B family.</text>
</comment>